<dbReference type="SUPFAM" id="SSF54197">
    <property type="entry name" value="HIT-like"/>
    <property type="match status" value="1"/>
</dbReference>
<proteinExistence type="predicted"/>
<dbReference type="InterPro" id="IPR036265">
    <property type="entry name" value="HIT-like_sf"/>
</dbReference>
<dbReference type="Pfam" id="PF01230">
    <property type="entry name" value="HIT"/>
    <property type="match status" value="1"/>
</dbReference>
<dbReference type="EMBL" id="CP080544">
    <property type="protein sequence ID" value="QYR52053.1"/>
    <property type="molecule type" value="Genomic_DNA"/>
</dbReference>
<dbReference type="InterPro" id="IPR011146">
    <property type="entry name" value="HIT-like"/>
</dbReference>
<dbReference type="PIRSF" id="PIRSF000714">
    <property type="entry name" value="HIT"/>
    <property type="match status" value="1"/>
</dbReference>
<dbReference type="Proteomes" id="UP000824755">
    <property type="component" value="Chromosome"/>
</dbReference>
<evidence type="ECO:0000313" key="4">
    <source>
        <dbReference type="Proteomes" id="UP000824755"/>
    </source>
</evidence>
<accession>A0ABX8WMK7</accession>
<gene>
    <name evidence="3" type="ORF">H8L67_05355</name>
</gene>
<dbReference type="RefSeq" id="WP_220378841.1">
    <property type="nucleotide sequence ID" value="NZ_CP080544.1"/>
</dbReference>
<evidence type="ECO:0000259" key="2">
    <source>
        <dbReference type="PROSITE" id="PS51084"/>
    </source>
</evidence>
<evidence type="ECO:0000313" key="3">
    <source>
        <dbReference type="EMBL" id="QYR52053.1"/>
    </source>
</evidence>
<feature type="domain" description="HIT" evidence="2">
    <location>
        <begin position="38"/>
        <end position="107"/>
    </location>
</feature>
<dbReference type="PROSITE" id="PS51084">
    <property type="entry name" value="HIT_2"/>
    <property type="match status" value="1"/>
</dbReference>
<keyword evidence="4" id="KW-1185">Reference proteome</keyword>
<dbReference type="InterPro" id="IPR026026">
    <property type="entry name" value="HIT_Hint"/>
</dbReference>
<protein>
    <submittedName>
        <fullName evidence="3">HIT family protein</fullName>
    </submittedName>
</protein>
<sequence length="146" mass="15970">MSSSEWRLDPRLAADTLALGRWPLCHVLLMDDTHYPWLVLVPEVVGVTEIIDLAAAQRAQLAVETDAAAKALREVFSPDKLNVAALGNVVSQLHVHVVARFKADAAWPAPVWGAVPVEKRPHAQSLALRAQLREALSHVLPMEPVL</sequence>
<dbReference type="Gene3D" id="3.30.428.10">
    <property type="entry name" value="HIT-like"/>
    <property type="match status" value="1"/>
</dbReference>
<evidence type="ECO:0000256" key="1">
    <source>
        <dbReference type="PROSITE-ProRule" id="PRU00464"/>
    </source>
</evidence>
<comment type="caution">
    <text evidence="1">Lacks conserved residue(s) required for the propagation of feature annotation.</text>
</comment>
<name>A0ABX8WMK7_9GAMM</name>
<reference evidence="3 4" key="1">
    <citation type="submission" date="2021-08" db="EMBL/GenBank/DDBJ databases">
        <title>Lysobacter sp. strain CJ11 Genome sequencing and assembly.</title>
        <authorList>
            <person name="Kim I."/>
        </authorList>
    </citation>
    <scope>NUCLEOTIDE SEQUENCE [LARGE SCALE GENOMIC DNA]</scope>
    <source>
        <strain evidence="3 4">CJ11</strain>
    </source>
</reference>
<organism evidence="3 4">
    <name type="scientific">Lysobacter soyae</name>
    <dbReference type="NCBI Taxonomy" id="2764185"/>
    <lineage>
        <taxon>Bacteria</taxon>
        <taxon>Pseudomonadati</taxon>
        <taxon>Pseudomonadota</taxon>
        <taxon>Gammaproteobacteria</taxon>
        <taxon>Lysobacterales</taxon>
        <taxon>Lysobacteraceae</taxon>
        <taxon>Lysobacter</taxon>
    </lineage>
</organism>